<protein>
    <submittedName>
        <fullName evidence="2">Helix-turn-helix domain-containing protein</fullName>
    </submittedName>
</protein>
<feature type="domain" description="Transposase IS30-like HTH" evidence="1">
    <location>
        <begin position="2"/>
        <end position="30"/>
    </location>
</feature>
<organism evidence="2 3">
    <name type="scientific">Ruegeria atlantica</name>
    <dbReference type="NCBI Taxonomy" id="81569"/>
    <lineage>
        <taxon>Bacteria</taxon>
        <taxon>Pseudomonadati</taxon>
        <taxon>Pseudomonadota</taxon>
        <taxon>Alphaproteobacteria</taxon>
        <taxon>Rhodobacterales</taxon>
        <taxon>Roseobacteraceae</taxon>
        <taxon>Ruegeria</taxon>
    </lineage>
</organism>
<dbReference type="Proteomes" id="UP000597886">
    <property type="component" value="Unassembled WGS sequence"/>
</dbReference>
<dbReference type="EMBL" id="WVRA01000010">
    <property type="protein sequence ID" value="NOE20529.1"/>
    <property type="molecule type" value="Genomic_DNA"/>
</dbReference>
<dbReference type="Pfam" id="PF13936">
    <property type="entry name" value="HTH_38"/>
    <property type="match status" value="1"/>
</dbReference>
<comment type="caution">
    <text evidence="2">The sequence shown here is derived from an EMBL/GenBank/DDBJ whole genome shotgun (WGS) entry which is preliminary data.</text>
</comment>
<dbReference type="InterPro" id="IPR025246">
    <property type="entry name" value="IS30-like_HTH"/>
</dbReference>
<reference evidence="2" key="1">
    <citation type="submission" date="2019-12" db="EMBL/GenBank/DDBJ databases">
        <title>Ruegeria JWLKs population differentiation of coral mucus and skeleton niches.</title>
        <authorList>
            <person name="Luo D."/>
        </authorList>
    </citation>
    <scope>NUCLEOTIDE SEQUENCE</scope>
    <source>
        <strain evidence="2">HKCCD6181</strain>
    </source>
</reference>
<gene>
    <name evidence="2" type="ORF">GS634_20575</name>
</gene>
<dbReference type="AlphaFoldDB" id="A0AA91BZS8"/>
<name>A0AA91BZS8_9RHOB</name>
<sequence length="30" mass="3694">MERWRHAKVPVREMAHVLKRSKATIHREIK</sequence>
<evidence type="ECO:0000313" key="2">
    <source>
        <dbReference type="EMBL" id="NOE20529.1"/>
    </source>
</evidence>
<evidence type="ECO:0000313" key="3">
    <source>
        <dbReference type="Proteomes" id="UP000597886"/>
    </source>
</evidence>
<accession>A0AA91BZS8</accession>
<evidence type="ECO:0000259" key="1">
    <source>
        <dbReference type="Pfam" id="PF13936"/>
    </source>
</evidence>
<proteinExistence type="predicted"/>